<organism evidence="2 3">
    <name type="scientific">Pleomassaria siparia CBS 279.74</name>
    <dbReference type="NCBI Taxonomy" id="1314801"/>
    <lineage>
        <taxon>Eukaryota</taxon>
        <taxon>Fungi</taxon>
        <taxon>Dikarya</taxon>
        <taxon>Ascomycota</taxon>
        <taxon>Pezizomycotina</taxon>
        <taxon>Dothideomycetes</taxon>
        <taxon>Pleosporomycetidae</taxon>
        <taxon>Pleosporales</taxon>
        <taxon>Pleomassariaceae</taxon>
        <taxon>Pleomassaria</taxon>
    </lineage>
</organism>
<protein>
    <submittedName>
        <fullName evidence="2">Uncharacterized protein</fullName>
    </submittedName>
</protein>
<feature type="transmembrane region" description="Helical" evidence="1">
    <location>
        <begin position="12"/>
        <end position="33"/>
    </location>
</feature>
<name>A0A6G1KLT6_9PLEO</name>
<dbReference type="Proteomes" id="UP000799428">
    <property type="component" value="Unassembled WGS sequence"/>
</dbReference>
<evidence type="ECO:0000313" key="2">
    <source>
        <dbReference type="EMBL" id="KAF2713442.1"/>
    </source>
</evidence>
<keyword evidence="1" id="KW-1133">Transmembrane helix</keyword>
<evidence type="ECO:0000256" key="1">
    <source>
        <dbReference type="SAM" id="Phobius"/>
    </source>
</evidence>
<keyword evidence="1" id="KW-0472">Membrane</keyword>
<sequence length="63" mass="7291">MDFESYSCQRLPSARAILLFVFCDSVHVWFLAFAQSRRASAHLCLLVFHGWFEPTDTPERNLG</sequence>
<keyword evidence="3" id="KW-1185">Reference proteome</keyword>
<accession>A0A6G1KLT6</accession>
<dbReference type="EMBL" id="MU005765">
    <property type="protein sequence ID" value="KAF2713442.1"/>
    <property type="molecule type" value="Genomic_DNA"/>
</dbReference>
<keyword evidence="1" id="KW-0812">Transmembrane</keyword>
<feature type="non-terminal residue" evidence="2">
    <location>
        <position position="63"/>
    </location>
</feature>
<dbReference type="AlphaFoldDB" id="A0A6G1KLT6"/>
<proteinExistence type="predicted"/>
<evidence type="ECO:0000313" key="3">
    <source>
        <dbReference type="Proteomes" id="UP000799428"/>
    </source>
</evidence>
<reference evidence="2" key="1">
    <citation type="journal article" date="2020" name="Stud. Mycol.">
        <title>101 Dothideomycetes genomes: a test case for predicting lifestyles and emergence of pathogens.</title>
        <authorList>
            <person name="Haridas S."/>
            <person name="Albert R."/>
            <person name="Binder M."/>
            <person name="Bloem J."/>
            <person name="Labutti K."/>
            <person name="Salamov A."/>
            <person name="Andreopoulos B."/>
            <person name="Baker S."/>
            <person name="Barry K."/>
            <person name="Bills G."/>
            <person name="Bluhm B."/>
            <person name="Cannon C."/>
            <person name="Castanera R."/>
            <person name="Culley D."/>
            <person name="Daum C."/>
            <person name="Ezra D."/>
            <person name="Gonzalez J."/>
            <person name="Henrissat B."/>
            <person name="Kuo A."/>
            <person name="Liang C."/>
            <person name="Lipzen A."/>
            <person name="Lutzoni F."/>
            <person name="Magnuson J."/>
            <person name="Mondo S."/>
            <person name="Nolan M."/>
            <person name="Ohm R."/>
            <person name="Pangilinan J."/>
            <person name="Park H.-J."/>
            <person name="Ramirez L."/>
            <person name="Alfaro M."/>
            <person name="Sun H."/>
            <person name="Tritt A."/>
            <person name="Yoshinaga Y."/>
            <person name="Zwiers L.-H."/>
            <person name="Turgeon B."/>
            <person name="Goodwin S."/>
            <person name="Spatafora J."/>
            <person name="Crous P."/>
            <person name="Grigoriev I."/>
        </authorList>
    </citation>
    <scope>NUCLEOTIDE SEQUENCE</scope>
    <source>
        <strain evidence="2">CBS 279.74</strain>
    </source>
</reference>
<gene>
    <name evidence="2" type="ORF">K504DRAFT_461964</name>
</gene>